<feature type="transmembrane region" description="Helical" evidence="9">
    <location>
        <begin position="148"/>
        <end position="167"/>
    </location>
</feature>
<keyword evidence="4" id="KW-0808">Transferase</keyword>
<feature type="transmembrane region" description="Helical" evidence="9">
    <location>
        <begin position="332"/>
        <end position="352"/>
    </location>
</feature>
<keyword evidence="11" id="KW-1185">Reference proteome</keyword>
<dbReference type="STRING" id="869212.Turpa_0664"/>
<keyword evidence="3 10" id="KW-0328">Glycosyltransferase</keyword>
<feature type="transmembrane region" description="Helical" evidence="9">
    <location>
        <begin position="308"/>
        <end position="326"/>
    </location>
</feature>
<feature type="transmembrane region" description="Helical" evidence="9">
    <location>
        <begin position="179"/>
        <end position="198"/>
    </location>
</feature>
<dbReference type="GO" id="GO:0000030">
    <property type="term" value="F:mannosyltransferase activity"/>
    <property type="evidence" value="ECO:0007669"/>
    <property type="project" value="TreeGrafter"/>
</dbReference>
<evidence type="ECO:0000256" key="3">
    <source>
        <dbReference type="ARBA" id="ARBA00022676"/>
    </source>
</evidence>
<keyword evidence="8 9" id="KW-0472">Membrane</keyword>
<feature type="transmembrane region" description="Helical" evidence="9">
    <location>
        <begin position="204"/>
        <end position="219"/>
    </location>
</feature>
<keyword evidence="5 9" id="KW-0812">Transmembrane</keyword>
<dbReference type="OrthoDB" id="1465857at2"/>
<evidence type="ECO:0000313" key="10">
    <source>
        <dbReference type="EMBL" id="AFM11316.1"/>
    </source>
</evidence>
<feature type="transmembrane region" description="Helical" evidence="9">
    <location>
        <begin position="93"/>
        <end position="112"/>
    </location>
</feature>
<evidence type="ECO:0000256" key="7">
    <source>
        <dbReference type="ARBA" id="ARBA00022989"/>
    </source>
</evidence>
<feature type="transmembrane region" description="Helical" evidence="9">
    <location>
        <begin position="280"/>
        <end position="301"/>
    </location>
</feature>
<comment type="subcellular location">
    <subcellularLocation>
        <location evidence="1">Endomembrane system</location>
        <topology evidence="1">Multi-pass membrane protein</topology>
    </subcellularLocation>
    <subcellularLocation>
        <location evidence="2">Endoplasmic reticulum membrane</location>
    </subcellularLocation>
</comment>
<dbReference type="HOGENOM" id="CLU_546214_0_0_12"/>
<evidence type="ECO:0000256" key="5">
    <source>
        <dbReference type="ARBA" id="ARBA00022692"/>
    </source>
</evidence>
<evidence type="ECO:0000256" key="9">
    <source>
        <dbReference type="SAM" id="Phobius"/>
    </source>
</evidence>
<dbReference type="PANTHER" id="PTHR22760">
    <property type="entry name" value="GLYCOSYLTRANSFERASE"/>
    <property type="match status" value="1"/>
</dbReference>
<dbReference type="Pfam" id="PF03901">
    <property type="entry name" value="Glyco_transf_22"/>
    <property type="match status" value="1"/>
</dbReference>
<protein>
    <submittedName>
        <fullName evidence="10">Alg9 family protein mannosyltransferase</fullName>
    </submittedName>
</protein>
<evidence type="ECO:0000256" key="1">
    <source>
        <dbReference type="ARBA" id="ARBA00004127"/>
    </source>
</evidence>
<dbReference type="RefSeq" id="WP_014801834.1">
    <property type="nucleotide sequence ID" value="NC_018020.1"/>
</dbReference>
<dbReference type="InterPro" id="IPR005599">
    <property type="entry name" value="GPI_mannosylTrfase"/>
</dbReference>
<proteinExistence type="predicted"/>
<dbReference type="Proteomes" id="UP000006048">
    <property type="component" value="Chromosome"/>
</dbReference>
<gene>
    <name evidence="10" type="ordered locus">Turpa_0664</name>
</gene>
<evidence type="ECO:0000256" key="4">
    <source>
        <dbReference type="ARBA" id="ARBA00022679"/>
    </source>
</evidence>
<dbReference type="KEGG" id="tpx:Turpa_0664"/>
<evidence type="ECO:0000313" key="11">
    <source>
        <dbReference type="Proteomes" id="UP000006048"/>
    </source>
</evidence>
<keyword evidence="6" id="KW-0256">Endoplasmic reticulum</keyword>
<dbReference type="GO" id="GO:0012505">
    <property type="term" value="C:endomembrane system"/>
    <property type="evidence" value="ECO:0007669"/>
    <property type="project" value="UniProtKB-SubCell"/>
</dbReference>
<feature type="transmembrane region" description="Helical" evidence="9">
    <location>
        <begin position="359"/>
        <end position="380"/>
    </location>
</feature>
<evidence type="ECO:0000256" key="8">
    <source>
        <dbReference type="ARBA" id="ARBA00023136"/>
    </source>
</evidence>
<name>I4B209_TURPD</name>
<keyword evidence="7 9" id="KW-1133">Transmembrane helix</keyword>
<dbReference type="AlphaFoldDB" id="I4B209"/>
<dbReference type="EMBL" id="CP002959">
    <property type="protein sequence ID" value="AFM11316.1"/>
    <property type="molecule type" value="Genomic_DNA"/>
</dbReference>
<evidence type="ECO:0000256" key="2">
    <source>
        <dbReference type="ARBA" id="ARBA00004586"/>
    </source>
</evidence>
<evidence type="ECO:0000256" key="6">
    <source>
        <dbReference type="ARBA" id="ARBA00022824"/>
    </source>
</evidence>
<feature type="transmembrane region" description="Helical" evidence="9">
    <location>
        <begin position="226"/>
        <end position="244"/>
    </location>
</feature>
<sequence>MLSRIANTIKSLYENHTLALALGLAFIIRSVAAYSNYGPFAVDDYLNVIEPALRYLMLGEKPEIPALRFEILPYAFAWFMKPLYLIGVKRADYLVSCAYFIMGIISLLQIVAMHRIGSLVLKPAAQRMMTLFAATWAIAPLFTNSADIAGPSYICLTFAVLYLLRATHRTAGEFRDEDLSFLRAPLVWCGFFLSFAIFFRFSLAPLYFALGGYLVFALPKGGRLRGLLQFGIGGAMTAVLMSLLELLNGKMPFSTALEFVKYNFDAHIATQSYGSMPWHMYLGIILLFPIPVLAFVFWWPMLKAARRFMGPTVLFLAFLVSHSAIAFKLERYVIPVVPIMMLWLFAGIEAYADRRFMRIAVILLFTLNTLFIAPVALTMLQRAGVDGAIYAGSLKPPQIVYGIDPWRWGYYGLKRPSPEFVPTLAELEKSALEKNWPRFSVYRFLYFTEAEKQRLKQKGISCRLAKAFKPDFLERISIKLNPAMNFRRNDTTVYECTRL</sequence>
<accession>I4B209</accession>
<reference evidence="10 11" key="1">
    <citation type="submission" date="2012-06" db="EMBL/GenBank/DDBJ databases">
        <title>The complete chromosome of genome of Turneriella parva DSM 21527.</title>
        <authorList>
            <consortium name="US DOE Joint Genome Institute (JGI-PGF)"/>
            <person name="Lucas S."/>
            <person name="Han J."/>
            <person name="Lapidus A."/>
            <person name="Bruce D."/>
            <person name="Goodwin L."/>
            <person name="Pitluck S."/>
            <person name="Peters L."/>
            <person name="Kyrpides N."/>
            <person name="Mavromatis K."/>
            <person name="Ivanova N."/>
            <person name="Mikhailova N."/>
            <person name="Chertkov O."/>
            <person name="Detter J.C."/>
            <person name="Tapia R."/>
            <person name="Han C."/>
            <person name="Land M."/>
            <person name="Hauser L."/>
            <person name="Markowitz V."/>
            <person name="Cheng J.-F."/>
            <person name="Hugenholtz P."/>
            <person name="Woyke T."/>
            <person name="Wu D."/>
            <person name="Gronow S."/>
            <person name="Wellnitz S."/>
            <person name="Brambilla E."/>
            <person name="Klenk H.-P."/>
            <person name="Eisen J.A."/>
        </authorList>
    </citation>
    <scope>NUCLEOTIDE SEQUENCE [LARGE SCALE GENOMIC DNA]</scope>
    <source>
        <strain evidence="11">ATCC BAA-1111 / DSM 21527 / NCTC 11395 / H</strain>
    </source>
</reference>
<organism evidence="10 11">
    <name type="scientific">Turneriella parva (strain ATCC BAA-1111 / DSM 21527 / NCTC 11395 / H)</name>
    <name type="common">Leptospira parva</name>
    <dbReference type="NCBI Taxonomy" id="869212"/>
    <lineage>
        <taxon>Bacteria</taxon>
        <taxon>Pseudomonadati</taxon>
        <taxon>Spirochaetota</taxon>
        <taxon>Spirochaetia</taxon>
        <taxon>Leptospirales</taxon>
        <taxon>Leptospiraceae</taxon>
        <taxon>Turneriella</taxon>
    </lineage>
</organism>